<sequence>MNGQAGYMYLDRDNFVEITKETWSLNDAADAALEHVARTRIPVIVVWRNSPEDRWQEIDAATEHAMTGLRS</sequence>
<evidence type="ECO:0000313" key="2">
    <source>
        <dbReference type="Proteomes" id="UP000198327"/>
    </source>
</evidence>
<organism evidence="1 2">
    <name type="scientific">Rhodococcoides kyotonense</name>
    <dbReference type="NCBI Taxonomy" id="398843"/>
    <lineage>
        <taxon>Bacteria</taxon>
        <taxon>Bacillati</taxon>
        <taxon>Actinomycetota</taxon>
        <taxon>Actinomycetes</taxon>
        <taxon>Mycobacteriales</taxon>
        <taxon>Nocardiaceae</taxon>
        <taxon>Rhodococcoides</taxon>
    </lineage>
</organism>
<name>A0A239FRD3_9NOCA</name>
<gene>
    <name evidence="1" type="ORF">SAMN05421642_103424</name>
</gene>
<protein>
    <submittedName>
        <fullName evidence="1">Uncharacterized protein</fullName>
    </submittedName>
</protein>
<dbReference type="AlphaFoldDB" id="A0A239FRD3"/>
<dbReference type="RefSeq" id="WP_089244639.1">
    <property type="nucleotide sequence ID" value="NZ_FZOW01000003.1"/>
</dbReference>
<accession>A0A239FRD3</accession>
<keyword evidence="2" id="KW-1185">Reference proteome</keyword>
<dbReference type="OrthoDB" id="4467581at2"/>
<reference evidence="2" key="1">
    <citation type="submission" date="2017-06" db="EMBL/GenBank/DDBJ databases">
        <authorList>
            <person name="Varghese N."/>
            <person name="Submissions S."/>
        </authorList>
    </citation>
    <scope>NUCLEOTIDE SEQUENCE [LARGE SCALE GENOMIC DNA]</scope>
    <source>
        <strain evidence="2">JCM 23211</strain>
    </source>
</reference>
<dbReference type="EMBL" id="FZOW01000003">
    <property type="protein sequence ID" value="SNS59517.1"/>
    <property type="molecule type" value="Genomic_DNA"/>
</dbReference>
<dbReference type="Proteomes" id="UP000198327">
    <property type="component" value="Unassembled WGS sequence"/>
</dbReference>
<evidence type="ECO:0000313" key="1">
    <source>
        <dbReference type="EMBL" id="SNS59517.1"/>
    </source>
</evidence>
<proteinExistence type="predicted"/>